<gene>
    <name evidence="1" type="ORF">mMyoMyo1_009005</name>
</gene>
<name>A0A7J7TTV4_MYOMY</name>
<dbReference type="Proteomes" id="UP000527355">
    <property type="component" value="Unassembled WGS sequence"/>
</dbReference>
<evidence type="ECO:0000313" key="1">
    <source>
        <dbReference type="EMBL" id="KAF6304026.1"/>
    </source>
</evidence>
<sequence length="137" mass="13849">MSEAAVCAGARPQASRVFAWLPRAPHLAASRSPLCPSAVESSPHTPAGSDRSSLWFSLPLAGCSESPGSCVCSAPSTARPGTLLGRRLTCVTSVNSLRPPCCCLGPPALLSTCVLSLRLPGAGRGGAGRVVPALLCL</sequence>
<organism evidence="1 2">
    <name type="scientific">Myotis myotis</name>
    <name type="common">Greater mouse-eared bat</name>
    <name type="synonym">Vespertilio myotis</name>
    <dbReference type="NCBI Taxonomy" id="51298"/>
    <lineage>
        <taxon>Eukaryota</taxon>
        <taxon>Metazoa</taxon>
        <taxon>Chordata</taxon>
        <taxon>Craniata</taxon>
        <taxon>Vertebrata</taxon>
        <taxon>Euteleostomi</taxon>
        <taxon>Mammalia</taxon>
        <taxon>Eutheria</taxon>
        <taxon>Laurasiatheria</taxon>
        <taxon>Chiroptera</taxon>
        <taxon>Yangochiroptera</taxon>
        <taxon>Vespertilionidae</taxon>
        <taxon>Myotis</taxon>
    </lineage>
</organism>
<dbReference type="AlphaFoldDB" id="A0A7J7TTV4"/>
<keyword evidence="2" id="KW-1185">Reference proteome</keyword>
<evidence type="ECO:0000313" key="2">
    <source>
        <dbReference type="Proteomes" id="UP000527355"/>
    </source>
</evidence>
<dbReference type="EMBL" id="JABWUV010000015">
    <property type="protein sequence ID" value="KAF6304026.1"/>
    <property type="molecule type" value="Genomic_DNA"/>
</dbReference>
<reference evidence="1 2" key="1">
    <citation type="journal article" date="2020" name="Nature">
        <title>Six reference-quality genomes reveal evolution of bat adaptations.</title>
        <authorList>
            <person name="Jebb D."/>
            <person name="Huang Z."/>
            <person name="Pippel M."/>
            <person name="Hughes G.M."/>
            <person name="Lavrichenko K."/>
            <person name="Devanna P."/>
            <person name="Winkler S."/>
            <person name="Jermiin L.S."/>
            <person name="Skirmuntt E.C."/>
            <person name="Katzourakis A."/>
            <person name="Burkitt-Gray L."/>
            <person name="Ray D.A."/>
            <person name="Sullivan K.A.M."/>
            <person name="Roscito J.G."/>
            <person name="Kirilenko B.M."/>
            <person name="Davalos L.M."/>
            <person name="Corthals A.P."/>
            <person name="Power M.L."/>
            <person name="Jones G."/>
            <person name="Ransome R.D."/>
            <person name="Dechmann D.K.N."/>
            <person name="Locatelli A.G."/>
            <person name="Puechmaille S.J."/>
            <person name="Fedrigo O."/>
            <person name="Jarvis E.D."/>
            <person name="Hiller M."/>
            <person name="Vernes S.C."/>
            <person name="Myers E.W."/>
            <person name="Teeling E.C."/>
        </authorList>
    </citation>
    <scope>NUCLEOTIDE SEQUENCE [LARGE SCALE GENOMIC DNA]</scope>
    <source>
        <strain evidence="1">MMyoMyo1</strain>
        <tissue evidence="1">Flight muscle</tissue>
    </source>
</reference>
<proteinExistence type="predicted"/>
<accession>A0A7J7TTV4</accession>
<protein>
    <submittedName>
        <fullName evidence="1">Uncharacterized protein</fullName>
    </submittedName>
</protein>
<comment type="caution">
    <text evidence="1">The sequence shown here is derived from an EMBL/GenBank/DDBJ whole genome shotgun (WGS) entry which is preliminary data.</text>
</comment>